<organism evidence="2 3">
    <name type="scientific">Rhipicephalus microplus</name>
    <name type="common">Cattle tick</name>
    <name type="synonym">Boophilus microplus</name>
    <dbReference type="NCBI Taxonomy" id="6941"/>
    <lineage>
        <taxon>Eukaryota</taxon>
        <taxon>Metazoa</taxon>
        <taxon>Ecdysozoa</taxon>
        <taxon>Arthropoda</taxon>
        <taxon>Chelicerata</taxon>
        <taxon>Arachnida</taxon>
        <taxon>Acari</taxon>
        <taxon>Parasitiformes</taxon>
        <taxon>Ixodida</taxon>
        <taxon>Ixodoidea</taxon>
        <taxon>Ixodidae</taxon>
        <taxon>Rhipicephalinae</taxon>
        <taxon>Rhipicephalus</taxon>
        <taxon>Boophilus</taxon>
    </lineage>
</organism>
<feature type="compositionally biased region" description="Polar residues" evidence="1">
    <location>
        <begin position="153"/>
        <end position="165"/>
    </location>
</feature>
<gene>
    <name evidence="2" type="ORF">HPB51_012230</name>
</gene>
<name>A0A9J6E980_RHIMP</name>
<feature type="region of interest" description="Disordered" evidence="1">
    <location>
        <begin position="1"/>
        <end position="210"/>
    </location>
</feature>
<reference evidence="2" key="2">
    <citation type="submission" date="2021-09" db="EMBL/GenBank/DDBJ databases">
        <authorList>
            <person name="Jia N."/>
            <person name="Wang J."/>
            <person name="Shi W."/>
            <person name="Du L."/>
            <person name="Sun Y."/>
            <person name="Zhan W."/>
            <person name="Jiang J."/>
            <person name="Wang Q."/>
            <person name="Zhang B."/>
            <person name="Ji P."/>
            <person name="Sakyi L.B."/>
            <person name="Cui X."/>
            <person name="Yuan T."/>
            <person name="Jiang B."/>
            <person name="Yang W."/>
            <person name="Lam T.T.-Y."/>
            <person name="Chang Q."/>
            <person name="Ding S."/>
            <person name="Wang X."/>
            <person name="Zhu J."/>
            <person name="Ruan X."/>
            <person name="Zhao L."/>
            <person name="Wei J."/>
            <person name="Que T."/>
            <person name="Du C."/>
            <person name="Cheng J."/>
            <person name="Dai P."/>
            <person name="Han X."/>
            <person name="Huang E."/>
            <person name="Gao Y."/>
            <person name="Liu J."/>
            <person name="Shao H."/>
            <person name="Ye R."/>
            <person name="Li L."/>
            <person name="Wei W."/>
            <person name="Wang X."/>
            <person name="Wang C."/>
            <person name="Huo Q."/>
            <person name="Li W."/>
            <person name="Guo W."/>
            <person name="Chen H."/>
            <person name="Chen S."/>
            <person name="Zhou L."/>
            <person name="Zhou L."/>
            <person name="Ni X."/>
            <person name="Tian J."/>
            <person name="Zhou Y."/>
            <person name="Sheng Y."/>
            <person name="Liu T."/>
            <person name="Pan Y."/>
            <person name="Xia L."/>
            <person name="Li J."/>
            <person name="Zhao F."/>
            <person name="Cao W."/>
        </authorList>
    </citation>
    <scope>NUCLEOTIDE SEQUENCE</scope>
    <source>
        <strain evidence="2">Rmic-2018</strain>
        <tissue evidence="2">Larvae</tissue>
    </source>
</reference>
<sequence length="254" mass="25961">MQEETVGPADTSTPRPAGRGPGGFTARQSGPYTKEYTYQVPADDSKRPYSPTRGGGFSYSPPPVDAASGGQSTVANGFGPAAVTEQCARPRALPSPTLLPGPRVCPAGTRHPVAAPPALARQGRSPTGRSPTSPSASITTPLTTGQTATTTTPVSGKSLDSPSSESVRKQPGRVSGGAAAAAITDPYQEGRRHPPQGGGRGAFAGSEPFATGRKVGEAHLQQKVPCFVTQCVALRADCDVEASLDSHTVRSEVT</sequence>
<dbReference type="AlphaFoldDB" id="A0A9J6E980"/>
<dbReference type="VEuPathDB" id="VectorBase:LOC119164808"/>
<keyword evidence="3" id="KW-1185">Reference proteome</keyword>
<evidence type="ECO:0000313" key="3">
    <source>
        <dbReference type="Proteomes" id="UP000821866"/>
    </source>
</evidence>
<comment type="caution">
    <text evidence="2">The sequence shown here is derived from an EMBL/GenBank/DDBJ whole genome shotgun (WGS) entry which is preliminary data.</text>
</comment>
<feature type="compositionally biased region" description="Low complexity" evidence="1">
    <location>
        <begin position="123"/>
        <end position="152"/>
    </location>
</feature>
<proteinExistence type="predicted"/>
<evidence type="ECO:0000313" key="2">
    <source>
        <dbReference type="EMBL" id="KAH8030890.1"/>
    </source>
</evidence>
<dbReference type="EMBL" id="JABSTU010000005">
    <property type="protein sequence ID" value="KAH8030890.1"/>
    <property type="molecule type" value="Genomic_DNA"/>
</dbReference>
<accession>A0A9J6E980</accession>
<protein>
    <submittedName>
        <fullName evidence="2">Uncharacterized protein</fullName>
    </submittedName>
</protein>
<dbReference type="Proteomes" id="UP000821866">
    <property type="component" value="Chromosome 3"/>
</dbReference>
<evidence type="ECO:0000256" key="1">
    <source>
        <dbReference type="SAM" id="MobiDB-lite"/>
    </source>
</evidence>
<reference evidence="2" key="1">
    <citation type="journal article" date="2020" name="Cell">
        <title>Large-Scale Comparative Analyses of Tick Genomes Elucidate Their Genetic Diversity and Vector Capacities.</title>
        <authorList>
            <consortium name="Tick Genome and Microbiome Consortium (TIGMIC)"/>
            <person name="Jia N."/>
            <person name="Wang J."/>
            <person name="Shi W."/>
            <person name="Du L."/>
            <person name="Sun Y."/>
            <person name="Zhan W."/>
            <person name="Jiang J.F."/>
            <person name="Wang Q."/>
            <person name="Zhang B."/>
            <person name="Ji P."/>
            <person name="Bell-Sakyi L."/>
            <person name="Cui X.M."/>
            <person name="Yuan T.T."/>
            <person name="Jiang B.G."/>
            <person name="Yang W.F."/>
            <person name="Lam T.T."/>
            <person name="Chang Q.C."/>
            <person name="Ding S.J."/>
            <person name="Wang X.J."/>
            <person name="Zhu J.G."/>
            <person name="Ruan X.D."/>
            <person name="Zhao L."/>
            <person name="Wei J.T."/>
            <person name="Ye R.Z."/>
            <person name="Que T.C."/>
            <person name="Du C.H."/>
            <person name="Zhou Y.H."/>
            <person name="Cheng J.X."/>
            <person name="Dai P.F."/>
            <person name="Guo W.B."/>
            <person name="Han X.H."/>
            <person name="Huang E.J."/>
            <person name="Li L.F."/>
            <person name="Wei W."/>
            <person name="Gao Y.C."/>
            <person name="Liu J.Z."/>
            <person name="Shao H.Z."/>
            <person name="Wang X."/>
            <person name="Wang C.C."/>
            <person name="Yang T.C."/>
            <person name="Huo Q.B."/>
            <person name="Li W."/>
            <person name="Chen H.Y."/>
            <person name="Chen S.E."/>
            <person name="Zhou L.G."/>
            <person name="Ni X.B."/>
            <person name="Tian J.H."/>
            <person name="Sheng Y."/>
            <person name="Liu T."/>
            <person name="Pan Y.S."/>
            <person name="Xia L.Y."/>
            <person name="Li J."/>
            <person name="Zhao F."/>
            <person name="Cao W.C."/>
        </authorList>
    </citation>
    <scope>NUCLEOTIDE SEQUENCE</scope>
    <source>
        <strain evidence="2">Rmic-2018</strain>
    </source>
</reference>